<dbReference type="Proteomes" id="UP000216433">
    <property type="component" value="Unassembled WGS sequence"/>
</dbReference>
<reference evidence="1 3" key="1">
    <citation type="submission" date="2017-06" db="EMBL/GenBank/DDBJ databases">
        <title>Genome sequencing and assembly of Stenotrophomonas maltophilia DF07.</title>
        <authorList>
            <person name="Iyer R."/>
        </authorList>
    </citation>
    <scope>NUCLEOTIDE SEQUENCE [LARGE SCALE GENOMIC DNA]</scope>
    <source>
        <strain evidence="1 3">DF07</strain>
        <plasmid evidence="1">unnamed1</plasmid>
    </source>
</reference>
<dbReference type="EMBL" id="NJGC01000149">
    <property type="protein sequence ID" value="PAM64661.1"/>
    <property type="molecule type" value="Genomic_DNA"/>
</dbReference>
<comment type="caution">
    <text evidence="1">The sequence shown here is derived from an EMBL/GenBank/DDBJ whole genome shotgun (WGS) entry which is preliminary data.</text>
</comment>
<name>A0A270MXW3_STEMA</name>
<keyword evidence="1" id="KW-0614">Plasmid</keyword>
<dbReference type="AlphaFoldDB" id="A0A270MXW3"/>
<evidence type="ECO:0000313" key="1">
    <source>
        <dbReference type="EMBL" id="PAM64661.1"/>
    </source>
</evidence>
<sequence length="65" mass="6785">MLCPAAQLRAQPLADHRHAFSRATVPLTLRRRFQGLGRMAHGLAVGGGSAHAQVEQAGAGDAQKA</sequence>
<evidence type="ECO:0000313" key="2">
    <source>
        <dbReference type="EMBL" id="PAM71818.1"/>
    </source>
</evidence>
<protein>
    <submittedName>
        <fullName evidence="1">Uncharacterized protein</fullName>
    </submittedName>
</protein>
<organism evidence="1 3">
    <name type="scientific">Stenotrophomonas maltophilia</name>
    <name type="common">Pseudomonas maltophilia</name>
    <name type="synonym">Xanthomonas maltophilia</name>
    <dbReference type="NCBI Taxonomy" id="40324"/>
    <lineage>
        <taxon>Bacteria</taxon>
        <taxon>Pseudomonadati</taxon>
        <taxon>Pseudomonadota</taxon>
        <taxon>Gammaproteobacteria</taxon>
        <taxon>Lysobacterales</taxon>
        <taxon>Lysobacteraceae</taxon>
        <taxon>Stenotrophomonas</taxon>
        <taxon>Stenotrophomonas maltophilia group</taxon>
    </lineage>
</organism>
<geneLocation type="plasmid" evidence="1">
    <name>unnamed1</name>
</geneLocation>
<proteinExistence type="predicted"/>
<accession>A0A270MXW3</accession>
<gene>
    <name evidence="2" type="ORF">CEK00_09505</name>
    <name evidence="1" type="ORF">CEK00_21825</name>
</gene>
<evidence type="ECO:0000313" key="3">
    <source>
        <dbReference type="Proteomes" id="UP000216433"/>
    </source>
</evidence>
<dbReference type="EMBL" id="NJGC01000009">
    <property type="protein sequence ID" value="PAM71818.1"/>
    <property type="molecule type" value="Genomic_DNA"/>
</dbReference>